<evidence type="ECO:0000313" key="1">
    <source>
        <dbReference type="EMBL" id="SDU76533.1"/>
    </source>
</evidence>
<proteinExistence type="predicted"/>
<reference evidence="2" key="1">
    <citation type="submission" date="2016-10" db="EMBL/GenBank/DDBJ databases">
        <authorList>
            <person name="Varghese N."/>
            <person name="Submissions S."/>
        </authorList>
    </citation>
    <scope>NUCLEOTIDE SEQUENCE [LARGE SCALE GENOMIC DNA]</scope>
    <source>
        <strain evidence="2">DSM 45079</strain>
    </source>
</reference>
<sequence>MAFVGHKRARDLIVRWRYAGLDESEFDQTTGHTFGSAAEMGWDELDRAYERIGAVYRGRATPPDAPSTDPT</sequence>
<dbReference type="Proteomes" id="UP000182977">
    <property type="component" value="Chromosome I"/>
</dbReference>
<accession>A0A1H2L6C4</accession>
<gene>
    <name evidence="1" type="ORF">SAMN04488563_5233</name>
</gene>
<dbReference type="OrthoDB" id="5195326at2"/>
<dbReference type="AlphaFoldDB" id="A0A1H2L6C4"/>
<evidence type="ECO:0000313" key="2">
    <source>
        <dbReference type="Proteomes" id="UP000182977"/>
    </source>
</evidence>
<name>A0A1H2L6C4_9ACTN</name>
<dbReference type="EMBL" id="LT629791">
    <property type="protein sequence ID" value="SDU76533.1"/>
    <property type="molecule type" value="Genomic_DNA"/>
</dbReference>
<dbReference type="RefSeq" id="WP_046767537.1">
    <property type="nucleotide sequence ID" value="NZ_KQ061222.1"/>
</dbReference>
<organism evidence="1 2">
    <name type="scientific">Jiangella alkaliphila</name>
    <dbReference type="NCBI Taxonomy" id="419479"/>
    <lineage>
        <taxon>Bacteria</taxon>
        <taxon>Bacillati</taxon>
        <taxon>Actinomycetota</taxon>
        <taxon>Actinomycetes</taxon>
        <taxon>Jiangellales</taxon>
        <taxon>Jiangellaceae</taxon>
        <taxon>Jiangella</taxon>
    </lineage>
</organism>
<dbReference type="STRING" id="419479.SAMN04488563_5233"/>
<protein>
    <submittedName>
        <fullName evidence="1">Uncharacterized protein</fullName>
    </submittedName>
</protein>
<keyword evidence="2" id="KW-1185">Reference proteome</keyword>